<dbReference type="Gene3D" id="3.40.50.720">
    <property type="entry name" value="NAD(P)-binding Rossmann-like Domain"/>
    <property type="match status" value="2"/>
</dbReference>
<dbReference type="CDD" id="cd05299">
    <property type="entry name" value="CtBP_dh"/>
    <property type="match status" value="1"/>
</dbReference>
<dbReference type="InterPro" id="IPR036291">
    <property type="entry name" value="NAD(P)-bd_dom_sf"/>
</dbReference>
<dbReference type="InterPro" id="IPR043322">
    <property type="entry name" value="CtBP"/>
</dbReference>
<dbReference type="InterPro" id="IPR050223">
    <property type="entry name" value="D-isomer_2-hydroxyacid_DH"/>
</dbReference>
<reference evidence="6" key="1">
    <citation type="journal article" date="2014" name="Int. J. Syst. Evol. Microbiol.">
        <title>Complete genome sequence of Corynebacterium casei LMG S-19264T (=DSM 44701T), isolated from a smear-ripened cheese.</title>
        <authorList>
            <consortium name="US DOE Joint Genome Institute (JGI-PGF)"/>
            <person name="Walter F."/>
            <person name="Albersmeier A."/>
            <person name="Kalinowski J."/>
            <person name="Ruckert C."/>
        </authorList>
    </citation>
    <scope>NUCLEOTIDE SEQUENCE</scope>
    <source>
        <strain evidence="6">CGMCC 1.12827</strain>
    </source>
</reference>
<dbReference type="Pfam" id="PF00389">
    <property type="entry name" value="2-Hacid_dh"/>
    <property type="match status" value="1"/>
</dbReference>
<sequence>MSSSPLAVYTDADDVDLAYGTDVLGAHGFRVLNVGSRDPRQILRSAADADALLVGYAEIDDELMAAMPNLRIISLLSSGHDQVDVAAATRRGIWVSTVGHPAVDEVATHAWMLALACTRRLGFFIDKANPRDWDARPQPAPRRLADLTVGIVGMGAIGSRVATLAAPGVRRVVGTDSAGLDEVLRAADILIVCLPLTPQTRGIIDDRALSLLPTGSHLINVSRGTVVDTDAVVTALESGRLAGAGLDVFDTEPLPADHPLTANPAVITTPHVAYLSDASEAEYVRRQADAVVSLWRDGTPLRAINDLTEPVSTSKGIS</sequence>
<keyword evidence="7" id="KW-1185">Reference proteome</keyword>
<keyword evidence="2 3" id="KW-0560">Oxidoreductase</keyword>
<feature type="domain" description="D-isomer specific 2-hydroxyacid dehydrogenase catalytic" evidence="4">
    <location>
        <begin position="23"/>
        <end position="302"/>
    </location>
</feature>
<dbReference type="GO" id="GO:0016618">
    <property type="term" value="F:hydroxypyruvate reductase [NAD(P)H] activity"/>
    <property type="evidence" value="ECO:0007669"/>
    <property type="project" value="TreeGrafter"/>
</dbReference>
<dbReference type="SUPFAM" id="SSF52283">
    <property type="entry name" value="Formate/glycerate dehydrogenase catalytic domain-like"/>
    <property type="match status" value="1"/>
</dbReference>
<comment type="caution">
    <text evidence="6">The sequence shown here is derived from an EMBL/GenBank/DDBJ whole genome shotgun (WGS) entry which is preliminary data.</text>
</comment>
<proteinExistence type="inferred from homology"/>
<dbReference type="Proteomes" id="UP000621454">
    <property type="component" value="Unassembled WGS sequence"/>
</dbReference>
<dbReference type="GO" id="GO:0003714">
    <property type="term" value="F:transcription corepressor activity"/>
    <property type="evidence" value="ECO:0007669"/>
    <property type="project" value="InterPro"/>
</dbReference>
<dbReference type="SUPFAM" id="SSF51735">
    <property type="entry name" value="NAD(P)-binding Rossmann-fold domains"/>
    <property type="match status" value="1"/>
</dbReference>
<dbReference type="PROSITE" id="PS00065">
    <property type="entry name" value="D_2_HYDROXYACID_DH_1"/>
    <property type="match status" value="1"/>
</dbReference>
<dbReference type="PANTHER" id="PTHR10996:SF283">
    <property type="entry name" value="GLYOXYLATE_HYDROXYPYRUVATE REDUCTASE B"/>
    <property type="match status" value="1"/>
</dbReference>
<dbReference type="Pfam" id="PF02826">
    <property type="entry name" value="2-Hacid_dh_C"/>
    <property type="match status" value="1"/>
</dbReference>
<evidence type="ECO:0000259" key="5">
    <source>
        <dbReference type="Pfam" id="PF02826"/>
    </source>
</evidence>
<accession>A0A916SUZ0</accession>
<dbReference type="PANTHER" id="PTHR10996">
    <property type="entry name" value="2-HYDROXYACID DEHYDROGENASE-RELATED"/>
    <property type="match status" value="1"/>
</dbReference>
<feature type="domain" description="D-isomer specific 2-hydroxyacid dehydrogenase NAD-binding" evidence="5">
    <location>
        <begin position="112"/>
        <end position="273"/>
    </location>
</feature>
<protein>
    <submittedName>
        <fullName evidence="6">Dehydrogenase</fullName>
    </submittedName>
</protein>
<evidence type="ECO:0000259" key="4">
    <source>
        <dbReference type="Pfam" id="PF00389"/>
    </source>
</evidence>
<evidence type="ECO:0000256" key="1">
    <source>
        <dbReference type="ARBA" id="ARBA00005854"/>
    </source>
</evidence>
<reference evidence="6" key="2">
    <citation type="submission" date="2020-09" db="EMBL/GenBank/DDBJ databases">
        <authorList>
            <person name="Sun Q."/>
            <person name="Zhou Y."/>
        </authorList>
    </citation>
    <scope>NUCLEOTIDE SEQUENCE</scope>
    <source>
        <strain evidence="6">CGMCC 1.12827</strain>
    </source>
</reference>
<comment type="similarity">
    <text evidence="1 3">Belongs to the D-isomer specific 2-hydroxyacid dehydrogenase family.</text>
</comment>
<dbReference type="AlphaFoldDB" id="A0A916SUZ0"/>
<gene>
    <name evidence="6" type="ORF">GCM10011489_02540</name>
</gene>
<dbReference type="EMBL" id="BMGC01000001">
    <property type="protein sequence ID" value="GGB17941.1"/>
    <property type="molecule type" value="Genomic_DNA"/>
</dbReference>
<name>A0A916SUZ0_9ACTN</name>
<evidence type="ECO:0000313" key="7">
    <source>
        <dbReference type="Proteomes" id="UP000621454"/>
    </source>
</evidence>
<dbReference type="InterPro" id="IPR006139">
    <property type="entry name" value="D-isomer_2_OHA_DH_cat_dom"/>
</dbReference>
<evidence type="ECO:0000313" key="6">
    <source>
        <dbReference type="EMBL" id="GGB17941.1"/>
    </source>
</evidence>
<evidence type="ECO:0000256" key="3">
    <source>
        <dbReference type="RuleBase" id="RU003719"/>
    </source>
</evidence>
<dbReference type="GO" id="GO:0005829">
    <property type="term" value="C:cytosol"/>
    <property type="evidence" value="ECO:0007669"/>
    <property type="project" value="TreeGrafter"/>
</dbReference>
<dbReference type="GO" id="GO:0051287">
    <property type="term" value="F:NAD binding"/>
    <property type="evidence" value="ECO:0007669"/>
    <property type="project" value="InterPro"/>
</dbReference>
<dbReference type="GO" id="GO:0030267">
    <property type="term" value="F:glyoxylate reductase (NADPH) activity"/>
    <property type="evidence" value="ECO:0007669"/>
    <property type="project" value="TreeGrafter"/>
</dbReference>
<dbReference type="InterPro" id="IPR029752">
    <property type="entry name" value="D-isomer_DH_CS1"/>
</dbReference>
<evidence type="ECO:0000256" key="2">
    <source>
        <dbReference type="ARBA" id="ARBA00023002"/>
    </source>
</evidence>
<dbReference type="InterPro" id="IPR006140">
    <property type="entry name" value="D-isomer_DH_NAD-bd"/>
</dbReference>
<dbReference type="RefSeq" id="WP_188584739.1">
    <property type="nucleotide sequence ID" value="NZ_BMGC01000001.1"/>
</dbReference>
<organism evidence="6 7">
    <name type="scientific">Gordonia jinhuaensis</name>
    <dbReference type="NCBI Taxonomy" id="1517702"/>
    <lineage>
        <taxon>Bacteria</taxon>
        <taxon>Bacillati</taxon>
        <taxon>Actinomycetota</taxon>
        <taxon>Actinomycetes</taxon>
        <taxon>Mycobacteriales</taxon>
        <taxon>Gordoniaceae</taxon>
        <taxon>Gordonia</taxon>
    </lineage>
</organism>